<dbReference type="PIRSF" id="PIRSF029218">
    <property type="entry name" value="ParE"/>
    <property type="match status" value="1"/>
</dbReference>
<evidence type="ECO:0000313" key="5">
    <source>
        <dbReference type="Proteomes" id="UP000028534"/>
    </source>
</evidence>
<name>A0A084ESA1_SPHYA</name>
<dbReference type="RefSeq" id="WP_037517330.1">
    <property type="nucleotide sequence ID" value="NZ_DALYQB010000003.1"/>
</dbReference>
<organism evidence="4 5">
    <name type="scientific">Sphingobium yanoikuyae</name>
    <name type="common">Sphingomonas yanoikuyae</name>
    <dbReference type="NCBI Taxonomy" id="13690"/>
    <lineage>
        <taxon>Bacteria</taxon>
        <taxon>Pseudomonadati</taxon>
        <taxon>Pseudomonadota</taxon>
        <taxon>Alphaproteobacteria</taxon>
        <taxon>Sphingomonadales</taxon>
        <taxon>Sphingomonadaceae</taxon>
        <taxon>Sphingobium</taxon>
    </lineage>
</organism>
<gene>
    <name evidence="4" type="ORF">CP98_00884</name>
</gene>
<proteinExistence type="inferred from homology"/>
<accession>A0A084ESA1</accession>
<dbReference type="Pfam" id="PF05016">
    <property type="entry name" value="ParE_toxin"/>
    <property type="match status" value="1"/>
</dbReference>
<dbReference type="Gene3D" id="3.30.2310.20">
    <property type="entry name" value="RelE-like"/>
    <property type="match status" value="1"/>
</dbReference>
<dbReference type="InterPro" id="IPR028344">
    <property type="entry name" value="ParE1/4"/>
</dbReference>
<dbReference type="InterPro" id="IPR035093">
    <property type="entry name" value="RelE/ParE_toxin_dom_sf"/>
</dbReference>
<dbReference type="eggNOG" id="COG3668">
    <property type="taxonomic scope" value="Bacteria"/>
</dbReference>
<evidence type="ECO:0000256" key="2">
    <source>
        <dbReference type="ARBA" id="ARBA00022649"/>
    </source>
</evidence>
<dbReference type="AlphaFoldDB" id="A0A084ESA1"/>
<reference evidence="4 5" key="1">
    <citation type="submission" date="2014-03" db="EMBL/GenBank/DDBJ databases">
        <title>Genome sequence of Sphingobium yanoikuyae B1.</title>
        <authorList>
            <person name="Gan H.M."/>
            <person name="Gan H.Y."/>
            <person name="Savka M.A."/>
        </authorList>
    </citation>
    <scope>NUCLEOTIDE SEQUENCE [LARGE SCALE GENOMIC DNA]</scope>
    <source>
        <strain evidence="4 5">B1</strain>
    </source>
</reference>
<comment type="similarity">
    <text evidence="1 3">Belongs to the RelE toxin family.</text>
</comment>
<dbReference type="STRING" id="13690.AX777_02510"/>
<protein>
    <recommendedName>
        <fullName evidence="3">Toxin</fullName>
    </recommendedName>
</protein>
<keyword evidence="2" id="KW-1277">Toxin-antitoxin system</keyword>
<evidence type="ECO:0000256" key="1">
    <source>
        <dbReference type="ARBA" id="ARBA00006226"/>
    </source>
</evidence>
<dbReference type="InterPro" id="IPR051803">
    <property type="entry name" value="TA_system_RelE-like_toxin"/>
</dbReference>
<evidence type="ECO:0000256" key="3">
    <source>
        <dbReference type="PIRNR" id="PIRNR029218"/>
    </source>
</evidence>
<dbReference type="PANTHER" id="PTHR33755:SF9">
    <property type="entry name" value="TOXIN PARE1"/>
    <property type="match status" value="1"/>
</dbReference>
<dbReference type="PATRIC" id="fig|13690.10.peg.913"/>
<evidence type="ECO:0000313" key="4">
    <source>
        <dbReference type="EMBL" id="KEZ20843.1"/>
    </source>
</evidence>
<dbReference type="EMBL" id="JGVR01000003">
    <property type="protein sequence ID" value="KEZ20843.1"/>
    <property type="molecule type" value="Genomic_DNA"/>
</dbReference>
<dbReference type="PANTHER" id="PTHR33755">
    <property type="entry name" value="TOXIN PARE1-RELATED"/>
    <property type="match status" value="1"/>
</dbReference>
<dbReference type="InterPro" id="IPR007712">
    <property type="entry name" value="RelE/ParE_toxin"/>
</dbReference>
<comment type="caution">
    <text evidence="4">The sequence shown here is derived from an EMBL/GenBank/DDBJ whole genome shotgun (WGS) entry which is preliminary data.</text>
</comment>
<sequence length="96" mass="10651">MRRLLFTPAAQADLSDIWDYSAATWGVDQADLYIDAIRDVCLALADGRRPGLPVDVRAGYRKASAGSHMIYYREGGDHLAIVRILHGRQDTGRHLA</sequence>
<dbReference type="Proteomes" id="UP000028534">
    <property type="component" value="Unassembled WGS sequence"/>
</dbReference>